<keyword evidence="6" id="KW-1185">Reference proteome</keyword>
<dbReference type="SUPFAM" id="SSF53254">
    <property type="entry name" value="Phosphoglycerate mutase-like"/>
    <property type="match status" value="1"/>
</dbReference>
<name>A0A930VK66_9ACTN</name>
<dbReference type="EMBL" id="JADKPN010000015">
    <property type="protein sequence ID" value="MBF4765370.1"/>
    <property type="molecule type" value="Genomic_DNA"/>
</dbReference>
<dbReference type="InterPro" id="IPR020476">
    <property type="entry name" value="Nudix_hydrolase"/>
</dbReference>
<dbReference type="SMART" id="SM00855">
    <property type="entry name" value="PGAM"/>
    <property type="match status" value="1"/>
</dbReference>
<dbReference type="Pfam" id="PF00293">
    <property type="entry name" value="NUDIX"/>
    <property type="match status" value="1"/>
</dbReference>
<dbReference type="InterPro" id="IPR020084">
    <property type="entry name" value="NUDIX_hydrolase_CS"/>
</dbReference>
<comment type="caution">
    <text evidence="5">The sequence shown here is derived from an EMBL/GenBank/DDBJ whole genome shotgun (WGS) entry which is preliminary data.</text>
</comment>
<organism evidence="5 6">
    <name type="scientific">Nocardioides islandensis</name>
    <dbReference type="NCBI Taxonomy" id="433663"/>
    <lineage>
        <taxon>Bacteria</taxon>
        <taxon>Bacillati</taxon>
        <taxon>Actinomycetota</taxon>
        <taxon>Actinomycetes</taxon>
        <taxon>Propionibacteriales</taxon>
        <taxon>Nocardioidaceae</taxon>
        <taxon>Nocardioides</taxon>
    </lineage>
</organism>
<dbReference type="PANTHER" id="PTHR21340">
    <property type="entry name" value="DIADENOSINE 5,5-P1,P4-TETRAPHOSPHATE PYROPHOSPHOHYDROLASE MUTT"/>
    <property type="match status" value="1"/>
</dbReference>
<dbReference type="InterPro" id="IPR051325">
    <property type="entry name" value="Nudix_hydrolase_domain"/>
</dbReference>
<evidence type="ECO:0000313" key="5">
    <source>
        <dbReference type="EMBL" id="MBF4765370.1"/>
    </source>
</evidence>
<dbReference type="PROSITE" id="PS00893">
    <property type="entry name" value="NUDIX_BOX"/>
    <property type="match status" value="1"/>
</dbReference>
<reference evidence="5" key="1">
    <citation type="submission" date="2020-11" db="EMBL/GenBank/DDBJ databases">
        <title>Nocardioides sp. nov., isolated from Soil of Cynanchum wilfordii Hemsley rhizosphere.</title>
        <authorList>
            <person name="Lee J.-S."/>
            <person name="Suh M.K."/>
            <person name="Kim J.-S."/>
        </authorList>
    </citation>
    <scope>NUCLEOTIDE SEQUENCE</scope>
    <source>
        <strain evidence="5">KCTC 19275</strain>
    </source>
</reference>
<dbReference type="GO" id="GO:0004081">
    <property type="term" value="F:bis(5'-nucleosyl)-tetraphosphatase (asymmetrical) activity"/>
    <property type="evidence" value="ECO:0007669"/>
    <property type="project" value="TreeGrafter"/>
</dbReference>
<dbReference type="AlphaFoldDB" id="A0A930VK66"/>
<dbReference type="InterPro" id="IPR000086">
    <property type="entry name" value="NUDIX_hydrolase_dom"/>
</dbReference>
<dbReference type="GO" id="GO:0006754">
    <property type="term" value="P:ATP biosynthetic process"/>
    <property type="evidence" value="ECO:0007669"/>
    <property type="project" value="TreeGrafter"/>
</dbReference>
<keyword evidence="2 3" id="KW-0378">Hydrolase</keyword>
<dbReference type="CDD" id="cd03673">
    <property type="entry name" value="NUDIX_Ap6A_hydrolase"/>
    <property type="match status" value="1"/>
</dbReference>
<dbReference type="GO" id="GO:0006167">
    <property type="term" value="P:AMP biosynthetic process"/>
    <property type="evidence" value="ECO:0007669"/>
    <property type="project" value="TreeGrafter"/>
</dbReference>
<dbReference type="InterPro" id="IPR013078">
    <property type="entry name" value="His_Pase_superF_clade-1"/>
</dbReference>
<dbReference type="PANTHER" id="PTHR21340:SF0">
    <property type="entry name" value="BIS(5'-NUCLEOSYL)-TETRAPHOSPHATASE [ASYMMETRICAL]"/>
    <property type="match status" value="1"/>
</dbReference>
<sequence>MSPASPPTASATRDVLAAGAVVLRKDAVLLVHRPRYDDWSFPKGKLDRGELAPVAAVREVSEETGVRIRLGMPLASQRYPNGNRMKSVSYWVGRVVGDPDVGGYLVNDEIDDVAWVPLDKARKRLSYSFDVSTLKEALAVEHRTHALVVLRHSHAFSRKAWRKDDRLRPLLSTGRHQAERLTPLLSAYAPSRLVTSSSLRCVQTVAPYAAASGWPVQEVDGLSEEDATAGSVVEVVDELLQARESALLCTHRPVLPTVLDALGIEADKLAPGELLVVHHRKSRVRAVERY</sequence>
<dbReference type="CDD" id="cd07067">
    <property type="entry name" value="HP_PGM_like"/>
    <property type="match status" value="1"/>
</dbReference>
<dbReference type="PROSITE" id="PS51462">
    <property type="entry name" value="NUDIX"/>
    <property type="match status" value="1"/>
</dbReference>
<evidence type="ECO:0000313" key="6">
    <source>
        <dbReference type="Proteomes" id="UP000640489"/>
    </source>
</evidence>
<dbReference type="InterPro" id="IPR015797">
    <property type="entry name" value="NUDIX_hydrolase-like_dom_sf"/>
</dbReference>
<dbReference type="RefSeq" id="WP_194708555.1">
    <property type="nucleotide sequence ID" value="NZ_JADKPN010000015.1"/>
</dbReference>
<comment type="similarity">
    <text evidence="1 3">Belongs to the Nudix hydrolase family.</text>
</comment>
<evidence type="ECO:0000256" key="2">
    <source>
        <dbReference type="ARBA" id="ARBA00022801"/>
    </source>
</evidence>
<protein>
    <submittedName>
        <fullName evidence="5">NUDIX hydrolase</fullName>
    </submittedName>
</protein>
<feature type="domain" description="Nudix hydrolase" evidence="4">
    <location>
        <begin position="13"/>
        <end position="138"/>
    </location>
</feature>
<dbReference type="SUPFAM" id="SSF55811">
    <property type="entry name" value="Nudix"/>
    <property type="match status" value="1"/>
</dbReference>
<dbReference type="PRINTS" id="PR00502">
    <property type="entry name" value="NUDIXFAMILY"/>
</dbReference>
<dbReference type="Gene3D" id="3.90.79.10">
    <property type="entry name" value="Nucleoside Triphosphate Pyrophosphohydrolase"/>
    <property type="match status" value="1"/>
</dbReference>
<gene>
    <name evidence="5" type="ORF">ISU07_19750</name>
</gene>
<dbReference type="InterPro" id="IPR029033">
    <property type="entry name" value="His_PPase_superfam"/>
</dbReference>
<evidence type="ECO:0000256" key="1">
    <source>
        <dbReference type="ARBA" id="ARBA00005582"/>
    </source>
</evidence>
<dbReference type="Pfam" id="PF00300">
    <property type="entry name" value="His_Phos_1"/>
    <property type="match status" value="1"/>
</dbReference>
<dbReference type="Gene3D" id="3.40.50.1240">
    <property type="entry name" value="Phosphoglycerate mutase-like"/>
    <property type="match status" value="1"/>
</dbReference>
<accession>A0A930VK66</accession>
<proteinExistence type="inferred from homology"/>
<evidence type="ECO:0000259" key="4">
    <source>
        <dbReference type="PROSITE" id="PS51462"/>
    </source>
</evidence>
<evidence type="ECO:0000256" key="3">
    <source>
        <dbReference type="RuleBase" id="RU003476"/>
    </source>
</evidence>
<dbReference type="Proteomes" id="UP000640489">
    <property type="component" value="Unassembled WGS sequence"/>
</dbReference>